<feature type="transmembrane region" description="Helical" evidence="1">
    <location>
        <begin position="131"/>
        <end position="153"/>
    </location>
</feature>
<sequence>MALMGSLLVFPAFLLTECYNNKVKGSKIPALLSAFMVTVNVNYFALLGDYLQNLVGVLLLSVFLYFMVRWFEDITHWKKYGVLTVIFLCINLLTHIYTGAVAVTLFFTLLIFSIVLKTFKTHKFPVFDLKILGILSVLVITFFMVLFSTYPVMYTKFGTVLSYINSSTTTNGGMGMGMASPLSGIIFLSLPYLLGIGATLIILYRGLREKIYPISSMNSVSPKAPTSHEVLTSSGAPTSHEVLTSSEIQISSEVPNSSRTSISSLMNKNTLLAGVYISLAILLGVLVMMPVSDYQSRFMLISFLPIGLLVPLGLKFLETEFLGKYARKTPTRKTLVKIIVASVALIFAFSCFYTASESFNSLEPTITSDEYQELLEIKASFANITNENMVIVASDFQNKYWVEYVLGDVGVGNNVTVVENIQGVQDNYQNSTIYSISTQSNQTSPADGFDKRLLDQILRKLLDQVGIAVIL</sequence>
<evidence type="ECO:0000256" key="1">
    <source>
        <dbReference type="SAM" id="Phobius"/>
    </source>
</evidence>
<feature type="transmembrane region" description="Helical" evidence="1">
    <location>
        <begin position="80"/>
        <end position="97"/>
    </location>
</feature>
<proteinExistence type="predicted"/>
<protein>
    <submittedName>
        <fullName evidence="2">Uncharacterized protein</fullName>
    </submittedName>
</protein>
<dbReference type="Proteomes" id="UP000586031">
    <property type="component" value="Unassembled WGS sequence"/>
</dbReference>
<gene>
    <name evidence="2" type="ORF">HA271_03045</name>
</gene>
<reference evidence="3" key="1">
    <citation type="journal article" date="2020" name="bioRxiv">
        <title>A rank-normalized archaeal taxonomy based on genome phylogeny resolves widespread incomplete and uneven classifications.</title>
        <authorList>
            <person name="Rinke C."/>
            <person name="Chuvochina M."/>
            <person name="Mussig A.J."/>
            <person name="Chaumeil P.-A."/>
            <person name="Waite D.W."/>
            <person name="Whitman W.B."/>
            <person name="Parks D.H."/>
            <person name="Hugenholtz P."/>
        </authorList>
    </citation>
    <scope>NUCLEOTIDE SEQUENCE [LARGE SCALE GENOMIC DNA]</scope>
</reference>
<dbReference type="EMBL" id="DUHE01000089">
    <property type="protein sequence ID" value="HII83822.1"/>
    <property type="molecule type" value="Genomic_DNA"/>
</dbReference>
<feature type="transmembrane region" description="Helical" evidence="1">
    <location>
        <begin position="271"/>
        <end position="291"/>
    </location>
</feature>
<keyword evidence="1" id="KW-0472">Membrane</keyword>
<feature type="transmembrane region" description="Helical" evidence="1">
    <location>
        <begin position="44"/>
        <end position="68"/>
    </location>
</feature>
<keyword evidence="1" id="KW-0812">Transmembrane</keyword>
<feature type="transmembrane region" description="Helical" evidence="1">
    <location>
        <begin position="335"/>
        <end position="355"/>
    </location>
</feature>
<dbReference type="AlphaFoldDB" id="A0A7J4TJT8"/>
<organism evidence="2 3">
    <name type="scientific">Methanobacterium subterraneum</name>
    <dbReference type="NCBI Taxonomy" id="59277"/>
    <lineage>
        <taxon>Archaea</taxon>
        <taxon>Methanobacteriati</taxon>
        <taxon>Methanobacteriota</taxon>
        <taxon>Methanomada group</taxon>
        <taxon>Methanobacteria</taxon>
        <taxon>Methanobacteriales</taxon>
        <taxon>Methanobacteriaceae</taxon>
        <taxon>Methanobacterium</taxon>
    </lineage>
</organism>
<evidence type="ECO:0000313" key="3">
    <source>
        <dbReference type="Proteomes" id="UP000586031"/>
    </source>
</evidence>
<keyword evidence="1" id="KW-1133">Transmembrane helix</keyword>
<evidence type="ECO:0000313" key="2">
    <source>
        <dbReference type="EMBL" id="HII83822.1"/>
    </source>
</evidence>
<feature type="transmembrane region" description="Helical" evidence="1">
    <location>
        <begin position="297"/>
        <end position="314"/>
    </location>
</feature>
<accession>A0A7J4TJT8</accession>
<comment type="caution">
    <text evidence="2">The sequence shown here is derived from an EMBL/GenBank/DDBJ whole genome shotgun (WGS) entry which is preliminary data.</text>
</comment>
<name>A0A7J4TJT8_9EURY</name>
<feature type="transmembrane region" description="Helical" evidence="1">
    <location>
        <begin position="184"/>
        <end position="207"/>
    </location>
</feature>